<dbReference type="SUPFAM" id="SSF50998">
    <property type="entry name" value="Quinoprotein alcohol dehydrogenase-like"/>
    <property type="match status" value="1"/>
</dbReference>
<accession>A0ABZ1ICZ4</accession>
<dbReference type="EMBL" id="CP142149">
    <property type="protein sequence ID" value="WSE32008.1"/>
    <property type="molecule type" value="Genomic_DNA"/>
</dbReference>
<evidence type="ECO:0000313" key="1">
    <source>
        <dbReference type="EMBL" id="WSE32008.1"/>
    </source>
</evidence>
<dbReference type="Proteomes" id="UP001330812">
    <property type="component" value="Chromosome"/>
</dbReference>
<dbReference type="Gene3D" id="2.130.10.10">
    <property type="entry name" value="YVTN repeat-like/Quinoprotein amine dehydrogenase"/>
    <property type="match status" value="1"/>
</dbReference>
<name>A0ABZ1ICZ4_9PSEU</name>
<proteinExistence type="predicted"/>
<reference evidence="1 2" key="1">
    <citation type="journal article" date="2015" name="Int. J. Syst. Evol. Microbiol.">
        <title>Amycolatopsis rhabdoformis sp. nov., an actinomycete isolated from a tropical forest soil.</title>
        <authorList>
            <person name="Souza W.R."/>
            <person name="Silva R.E."/>
            <person name="Goodfellow M."/>
            <person name="Busarakam K."/>
            <person name="Figueiro F.S."/>
            <person name="Ferreira D."/>
            <person name="Rodrigues-Filho E."/>
            <person name="Moraes L.A.B."/>
            <person name="Zucchi T.D."/>
        </authorList>
    </citation>
    <scope>NUCLEOTIDE SEQUENCE [LARGE SCALE GENOMIC DNA]</scope>
    <source>
        <strain evidence="1 2">NCIMB 14900</strain>
    </source>
</reference>
<keyword evidence="2" id="KW-1185">Reference proteome</keyword>
<dbReference type="RefSeq" id="WP_326834816.1">
    <property type="nucleotide sequence ID" value="NZ_CP142149.1"/>
</dbReference>
<organism evidence="1 2">
    <name type="scientific">Amycolatopsis rhabdoformis</name>
    <dbReference type="NCBI Taxonomy" id="1448059"/>
    <lineage>
        <taxon>Bacteria</taxon>
        <taxon>Bacillati</taxon>
        <taxon>Actinomycetota</taxon>
        <taxon>Actinomycetes</taxon>
        <taxon>Pseudonocardiales</taxon>
        <taxon>Pseudonocardiaceae</taxon>
        <taxon>Amycolatopsis</taxon>
    </lineage>
</organism>
<protein>
    <submittedName>
        <fullName evidence="1">Uncharacterized protein</fullName>
    </submittedName>
</protein>
<evidence type="ECO:0000313" key="2">
    <source>
        <dbReference type="Proteomes" id="UP001330812"/>
    </source>
</evidence>
<dbReference type="InterPro" id="IPR011047">
    <property type="entry name" value="Quinoprotein_ADH-like_sf"/>
</dbReference>
<dbReference type="InterPro" id="IPR015943">
    <property type="entry name" value="WD40/YVTN_repeat-like_dom_sf"/>
</dbReference>
<gene>
    <name evidence="1" type="ORF">VSH64_07785</name>
</gene>
<sequence>MVTVRRVFAAGPFTEIGCPATVSDSEPHGLLAVGGRQGTPDWASRTRLSPHVVGVYDRRDLTCRAILRCREPVHALDFHPHLQLLAVGTGEYDGGFSFRGELLLWHYESGRVVSALADRREIRSVRWRRRREGRVLDLAVAPESDEELGRDSHTVGYDAMLTREDWLAVRDGEFAWRDLDGPCRESEDLRDETAARSFLERLSPEWTERGAVGSVEYLADGTVLASAEFAGAQSWSPSGAAAPARAPVAPTPDLPFPVTPPGVPEDLATAGPAVELTDALGPAVVSVASHFSAGFRGSSPEPLRDALLTARLITRRRPDGEVTWTFVAGHQVLALTADAADSPCTSAWATAC</sequence>